<keyword evidence="4" id="KW-0238">DNA-binding</keyword>
<reference evidence="11 12" key="1">
    <citation type="submission" date="2023-10" db="EMBL/GenBank/DDBJ databases">
        <title>Chromosome-scale genome assembly provides insights into flower coloration mechanisms of Canna indica.</title>
        <authorList>
            <person name="Li C."/>
        </authorList>
    </citation>
    <scope>NUCLEOTIDE SEQUENCE [LARGE SCALE GENOMIC DNA]</scope>
    <source>
        <tissue evidence="11">Flower</tissue>
    </source>
</reference>
<evidence type="ECO:0000256" key="3">
    <source>
        <dbReference type="ARBA" id="ARBA00023016"/>
    </source>
</evidence>
<dbReference type="GO" id="GO:0000976">
    <property type="term" value="F:transcription cis-regulatory region binding"/>
    <property type="evidence" value="ECO:0007669"/>
    <property type="project" value="TreeGrafter"/>
</dbReference>
<keyword evidence="2" id="KW-0805">Transcription regulation</keyword>
<dbReference type="InterPro" id="IPR016177">
    <property type="entry name" value="DNA-bd_dom_sf"/>
</dbReference>
<evidence type="ECO:0000313" key="12">
    <source>
        <dbReference type="Proteomes" id="UP001327560"/>
    </source>
</evidence>
<evidence type="ECO:0000256" key="1">
    <source>
        <dbReference type="ARBA" id="ARBA00004123"/>
    </source>
</evidence>
<sequence>MSLPLLSPANLWSLSQLRRRNPIAWWQEQNSQPDAQNHIRHVPAKGSKKGCVLGKGGPQNSNCAYRGVWQRTCGKLVVEIREPNCESGLWMGTFPIAEEATLAYDEAARAMYGAYARLNLSEHGESTTMTTMSHHSNTAGASTTEGEGELELKRSKEEQAHDAGAATSTAAGEHKVEDAKEDDWIGEFAADEFYLEDLFDANATSLPFYIDTPNAELIDAWPPME</sequence>
<keyword evidence="3" id="KW-0346">Stress response</keyword>
<dbReference type="GO" id="GO:0045893">
    <property type="term" value="P:positive regulation of DNA-templated transcription"/>
    <property type="evidence" value="ECO:0007669"/>
    <property type="project" value="TreeGrafter"/>
</dbReference>
<evidence type="ECO:0000256" key="2">
    <source>
        <dbReference type="ARBA" id="ARBA00023015"/>
    </source>
</evidence>
<dbReference type="Gene3D" id="3.30.730.10">
    <property type="entry name" value="AP2/ERF domain"/>
    <property type="match status" value="1"/>
</dbReference>
<dbReference type="SUPFAM" id="SSF54171">
    <property type="entry name" value="DNA-binding domain"/>
    <property type="match status" value="1"/>
</dbReference>
<evidence type="ECO:0000256" key="5">
    <source>
        <dbReference type="ARBA" id="ARBA00023159"/>
    </source>
</evidence>
<keyword evidence="12" id="KW-1185">Reference proteome</keyword>
<dbReference type="InterPro" id="IPR036955">
    <property type="entry name" value="AP2/ERF_dom_sf"/>
</dbReference>
<dbReference type="EMBL" id="CP136893">
    <property type="protein sequence ID" value="WOL05284.1"/>
    <property type="molecule type" value="Genomic_DNA"/>
</dbReference>
<comment type="similarity">
    <text evidence="8">Belongs to the AP2/ERF transcription factor family. ERF subfamily.</text>
</comment>
<evidence type="ECO:0000259" key="10">
    <source>
        <dbReference type="PROSITE" id="PS51032"/>
    </source>
</evidence>
<organism evidence="11 12">
    <name type="scientific">Canna indica</name>
    <name type="common">Indian-shot</name>
    <dbReference type="NCBI Taxonomy" id="4628"/>
    <lineage>
        <taxon>Eukaryota</taxon>
        <taxon>Viridiplantae</taxon>
        <taxon>Streptophyta</taxon>
        <taxon>Embryophyta</taxon>
        <taxon>Tracheophyta</taxon>
        <taxon>Spermatophyta</taxon>
        <taxon>Magnoliopsida</taxon>
        <taxon>Liliopsida</taxon>
        <taxon>Zingiberales</taxon>
        <taxon>Cannaceae</taxon>
        <taxon>Canna</taxon>
    </lineage>
</organism>
<dbReference type="SMART" id="SM00380">
    <property type="entry name" value="AP2"/>
    <property type="match status" value="1"/>
</dbReference>
<dbReference type="GO" id="GO:0006950">
    <property type="term" value="P:response to stress"/>
    <property type="evidence" value="ECO:0007669"/>
    <property type="project" value="TreeGrafter"/>
</dbReference>
<dbReference type="PROSITE" id="PS51032">
    <property type="entry name" value="AP2_ERF"/>
    <property type="match status" value="1"/>
</dbReference>
<evidence type="ECO:0000256" key="9">
    <source>
        <dbReference type="SAM" id="MobiDB-lite"/>
    </source>
</evidence>
<name>A0AAQ3KC69_9LILI</name>
<dbReference type="GO" id="GO:0005634">
    <property type="term" value="C:nucleus"/>
    <property type="evidence" value="ECO:0007669"/>
    <property type="project" value="UniProtKB-SubCell"/>
</dbReference>
<keyword evidence="5" id="KW-0010">Activator</keyword>
<dbReference type="GO" id="GO:0003700">
    <property type="term" value="F:DNA-binding transcription factor activity"/>
    <property type="evidence" value="ECO:0007669"/>
    <property type="project" value="InterPro"/>
</dbReference>
<evidence type="ECO:0000313" key="11">
    <source>
        <dbReference type="EMBL" id="WOL05284.1"/>
    </source>
</evidence>
<keyword evidence="7" id="KW-0539">Nucleus</keyword>
<gene>
    <name evidence="11" type="ORF">Cni_G14011</name>
</gene>
<evidence type="ECO:0000256" key="4">
    <source>
        <dbReference type="ARBA" id="ARBA00023125"/>
    </source>
</evidence>
<evidence type="ECO:0000256" key="6">
    <source>
        <dbReference type="ARBA" id="ARBA00023163"/>
    </source>
</evidence>
<keyword evidence="6" id="KW-0804">Transcription</keyword>
<dbReference type="CDD" id="cd00018">
    <property type="entry name" value="AP2"/>
    <property type="match status" value="1"/>
</dbReference>
<evidence type="ECO:0000256" key="8">
    <source>
        <dbReference type="ARBA" id="ARBA00024343"/>
    </source>
</evidence>
<dbReference type="PANTHER" id="PTHR31241">
    <property type="entry name" value="DEHYDRATION-RESPONSIVE ELEMENT-BINDING PROTEIN 2C"/>
    <property type="match status" value="1"/>
</dbReference>
<comment type="subcellular location">
    <subcellularLocation>
        <location evidence="1">Nucleus</location>
    </subcellularLocation>
</comment>
<dbReference type="AlphaFoldDB" id="A0AAQ3KC69"/>
<proteinExistence type="inferred from homology"/>
<feature type="compositionally biased region" description="Basic and acidic residues" evidence="9">
    <location>
        <begin position="150"/>
        <end position="161"/>
    </location>
</feature>
<dbReference type="Proteomes" id="UP001327560">
    <property type="component" value="Chromosome 4"/>
</dbReference>
<protein>
    <recommendedName>
        <fullName evidence="10">AP2/ERF domain-containing protein</fullName>
    </recommendedName>
</protein>
<feature type="compositionally biased region" description="Low complexity" evidence="9">
    <location>
        <begin position="126"/>
        <end position="136"/>
    </location>
</feature>
<feature type="domain" description="AP2/ERF" evidence="10">
    <location>
        <begin position="64"/>
        <end position="121"/>
    </location>
</feature>
<feature type="region of interest" description="Disordered" evidence="9">
    <location>
        <begin position="125"/>
        <end position="179"/>
    </location>
</feature>
<evidence type="ECO:0000256" key="7">
    <source>
        <dbReference type="ARBA" id="ARBA00023242"/>
    </source>
</evidence>
<dbReference type="InterPro" id="IPR001471">
    <property type="entry name" value="AP2/ERF_dom"/>
</dbReference>
<dbReference type="PANTHER" id="PTHR31241:SF62">
    <property type="entry name" value="DEHYDRATION-RESPONSIVE ELEMENT-BINDING PROTEIN 2D"/>
    <property type="match status" value="1"/>
</dbReference>
<accession>A0AAQ3KC69</accession>